<dbReference type="Pfam" id="PF01336">
    <property type="entry name" value="tRNA_anti-codon"/>
    <property type="match status" value="1"/>
</dbReference>
<evidence type="ECO:0000256" key="9">
    <source>
        <dbReference type="ARBA" id="ARBA00057177"/>
    </source>
</evidence>
<dbReference type="InterPro" id="IPR014646">
    <property type="entry name" value="Rfa2/RPA32"/>
</dbReference>
<comment type="subcellular location">
    <subcellularLocation>
        <location evidence="1">Nucleus</location>
    </subcellularLocation>
</comment>
<dbReference type="FunFam" id="1.10.10.10:FF:000168">
    <property type="entry name" value="Replication protein A 32 kDa subunit"/>
    <property type="match status" value="1"/>
</dbReference>
<evidence type="ECO:0000259" key="12">
    <source>
        <dbReference type="Pfam" id="PF08784"/>
    </source>
</evidence>
<dbReference type="GO" id="GO:0006289">
    <property type="term" value="P:nucleotide-excision repair"/>
    <property type="evidence" value="ECO:0007669"/>
    <property type="project" value="TreeGrafter"/>
</dbReference>
<evidence type="ECO:0000256" key="10">
    <source>
        <dbReference type="SAM" id="MobiDB-lite"/>
    </source>
</evidence>
<evidence type="ECO:0008006" key="15">
    <source>
        <dbReference type="Google" id="ProtNLM"/>
    </source>
</evidence>
<keyword evidence="7" id="KW-0234">DNA repair</keyword>
<dbReference type="InterPro" id="IPR036388">
    <property type="entry name" value="WH-like_DNA-bd_sf"/>
</dbReference>
<keyword evidence="8" id="KW-0539">Nucleus</keyword>
<feature type="region of interest" description="Disordered" evidence="10">
    <location>
        <begin position="24"/>
        <end position="43"/>
    </location>
</feature>
<dbReference type="GO" id="GO:0006260">
    <property type="term" value="P:DNA replication"/>
    <property type="evidence" value="ECO:0007669"/>
    <property type="project" value="UniProtKB-KW"/>
</dbReference>
<keyword evidence="14" id="KW-1185">Reference proteome</keyword>
<organism evidence="13 14">
    <name type="scientific">Fraxinus pennsylvanica</name>
    <dbReference type="NCBI Taxonomy" id="56036"/>
    <lineage>
        <taxon>Eukaryota</taxon>
        <taxon>Viridiplantae</taxon>
        <taxon>Streptophyta</taxon>
        <taxon>Embryophyta</taxon>
        <taxon>Tracheophyta</taxon>
        <taxon>Spermatophyta</taxon>
        <taxon>Magnoliopsida</taxon>
        <taxon>eudicotyledons</taxon>
        <taxon>Gunneridae</taxon>
        <taxon>Pentapetalae</taxon>
        <taxon>asterids</taxon>
        <taxon>lamiids</taxon>
        <taxon>Lamiales</taxon>
        <taxon>Oleaceae</taxon>
        <taxon>Oleeae</taxon>
        <taxon>Fraxinus</taxon>
    </lineage>
</organism>
<evidence type="ECO:0000256" key="1">
    <source>
        <dbReference type="ARBA" id="ARBA00004123"/>
    </source>
</evidence>
<comment type="function">
    <text evidence="9">Component of the replication protein A complex (RPA) required for DNA recombination, repair and replication. The activity of RPA is mediated by single-stranded DNA binding and protein interactions. Required fo cell division in meristems. Involved in the maintenance of transcriptional epigenetic gene silencing (TGS) at specific loci (including some transposons) by regulating histone H3 acetylation, 'Lys-4' and 'Lys-9' methylation.</text>
</comment>
<gene>
    <name evidence="13" type="ORF">FPE_LOCUS27066</name>
</gene>
<dbReference type="GO" id="GO:0005662">
    <property type="term" value="C:DNA replication factor A complex"/>
    <property type="evidence" value="ECO:0007669"/>
    <property type="project" value="TreeGrafter"/>
</dbReference>
<evidence type="ECO:0000313" key="14">
    <source>
        <dbReference type="Proteomes" id="UP000834106"/>
    </source>
</evidence>
<evidence type="ECO:0000256" key="4">
    <source>
        <dbReference type="ARBA" id="ARBA00022763"/>
    </source>
</evidence>
<keyword evidence="5" id="KW-0238">DNA-binding</keyword>
<dbReference type="Gene3D" id="2.40.50.140">
    <property type="entry name" value="Nucleic acid-binding proteins"/>
    <property type="match status" value="1"/>
</dbReference>
<dbReference type="Pfam" id="PF08784">
    <property type="entry name" value="RPA_C"/>
    <property type="match status" value="1"/>
</dbReference>
<dbReference type="PANTHER" id="PTHR13989:SF46">
    <property type="entry name" value="REPLICATION PROTEIN A 32 KDA SUBUNIT A-LIKE"/>
    <property type="match status" value="1"/>
</dbReference>
<evidence type="ECO:0000259" key="11">
    <source>
        <dbReference type="Pfam" id="PF01336"/>
    </source>
</evidence>
<dbReference type="SUPFAM" id="SSF50249">
    <property type="entry name" value="Nucleic acid-binding proteins"/>
    <property type="match status" value="1"/>
</dbReference>
<dbReference type="GO" id="GO:0035861">
    <property type="term" value="C:site of double-strand break"/>
    <property type="evidence" value="ECO:0007669"/>
    <property type="project" value="TreeGrafter"/>
</dbReference>
<dbReference type="SUPFAM" id="SSF46785">
    <property type="entry name" value="Winged helix' DNA-binding domain"/>
    <property type="match status" value="1"/>
</dbReference>
<keyword evidence="6" id="KW-0233">DNA recombination</keyword>
<dbReference type="InterPro" id="IPR036390">
    <property type="entry name" value="WH_DNA-bd_sf"/>
</dbReference>
<evidence type="ECO:0000256" key="5">
    <source>
        <dbReference type="ARBA" id="ARBA00023125"/>
    </source>
</evidence>
<comment type="similarity">
    <text evidence="2">Belongs to the replication factor A protein 2 family.</text>
</comment>
<dbReference type="FunFam" id="2.40.50.140:FF:000184">
    <property type="entry name" value="replication protein A 32 kDa subunit A-like"/>
    <property type="match status" value="1"/>
</dbReference>
<feature type="domain" description="Replication protein A C-terminal" evidence="12">
    <location>
        <begin position="180"/>
        <end position="268"/>
    </location>
</feature>
<reference evidence="13" key="1">
    <citation type="submission" date="2023-05" db="EMBL/GenBank/DDBJ databases">
        <authorList>
            <person name="Huff M."/>
        </authorList>
    </citation>
    <scope>NUCLEOTIDE SEQUENCE</scope>
</reference>
<protein>
    <recommendedName>
        <fullName evidence="15">Replication protein A 32 kDa subunit A</fullName>
    </recommendedName>
</protein>
<dbReference type="EMBL" id="OU503052">
    <property type="protein sequence ID" value="CAI9779636.1"/>
    <property type="molecule type" value="Genomic_DNA"/>
</dbReference>
<dbReference type="PANTHER" id="PTHR13989">
    <property type="entry name" value="REPLICATION PROTEIN A-RELATED"/>
    <property type="match status" value="1"/>
</dbReference>
<dbReference type="GO" id="GO:0003697">
    <property type="term" value="F:single-stranded DNA binding"/>
    <property type="evidence" value="ECO:0007669"/>
    <property type="project" value="TreeGrafter"/>
</dbReference>
<dbReference type="InterPro" id="IPR014892">
    <property type="entry name" value="RPA_C"/>
</dbReference>
<evidence type="ECO:0000256" key="6">
    <source>
        <dbReference type="ARBA" id="ARBA00023172"/>
    </source>
</evidence>
<dbReference type="GO" id="GO:0000724">
    <property type="term" value="P:double-strand break repair via homologous recombination"/>
    <property type="evidence" value="ECO:0007669"/>
    <property type="project" value="TreeGrafter"/>
</dbReference>
<keyword evidence="4" id="KW-0227">DNA damage</keyword>
<dbReference type="InterPro" id="IPR012340">
    <property type="entry name" value="NA-bd_OB-fold"/>
</dbReference>
<evidence type="ECO:0000313" key="13">
    <source>
        <dbReference type="EMBL" id="CAI9779636.1"/>
    </source>
</evidence>
<proteinExistence type="inferred from homology"/>
<dbReference type="AlphaFoldDB" id="A0AAD2E9E8"/>
<name>A0AAD2E9E8_9LAMI</name>
<accession>A0AAD2E9E8</accession>
<evidence type="ECO:0000256" key="8">
    <source>
        <dbReference type="ARBA" id="ARBA00023242"/>
    </source>
</evidence>
<sequence length="277" mass="30083">MFSSSQFESTSAVNGGGGGFNYSQLTQSADPLPTSAKSRDAQPMVPVTVKQIIGASQSTDDKSNFLVDGAIASNVKLVGMAFDKAERVTDVSFVIDDGTGRIGCNRWVNEAVDRKEVEGLSDGTYVRIHGHLKSFQGNKQVVVFAIRPVTDYNEIANHFLECIYAHSCNARLQNGVVTPASSSSTLNTPSNGNQKATSNQFSQEYNLDGLNNIDKLVIEYLERPSSTVQEKGVHRDEIATQLKVPMAKILEAIESLESEGLIYSTIDEYHYKSTSSG</sequence>
<evidence type="ECO:0000256" key="7">
    <source>
        <dbReference type="ARBA" id="ARBA00023204"/>
    </source>
</evidence>
<dbReference type="CDD" id="cd04478">
    <property type="entry name" value="RPA2_DBD_D"/>
    <property type="match status" value="1"/>
</dbReference>
<keyword evidence="3" id="KW-0235">DNA replication</keyword>
<dbReference type="PIRSF" id="PIRSF036949">
    <property type="entry name" value="RPA32"/>
    <property type="match status" value="1"/>
</dbReference>
<dbReference type="InterPro" id="IPR004365">
    <property type="entry name" value="NA-bd_OB_tRNA"/>
</dbReference>
<dbReference type="Proteomes" id="UP000834106">
    <property type="component" value="Chromosome 17"/>
</dbReference>
<evidence type="ECO:0000256" key="2">
    <source>
        <dbReference type="ARBA" id="ARBA00007815"/>
    </source>
</evidence>
<dbReference type="GO" id="GO:0000781">
    <property type="term" value="C:chromosome, telomeric region"/>
    <property type="evidence" value="ECO:0007669"/>
    <property type="project" value="TreeGrafter"/>
</dbReference>
<evidence type="ECO:0000256" key="3">
    <source>
        <dbReference type="ARBA" id="ARBA00022705"/>
    </source>
</evidence>
<feature type="domain" description="OB" evidence="11">
    <location>
        <begin position="91"/>
        <end position="148"/>
    </location>
</feature>
<dbReference type="InterPro" id="IPR040260">
    <property type="entry name" value="RFA2-like"/>
</dbReference>
<dbReference type="Gene3D" id="1.10.10.10">
    <property type="entry name" value="Winged helix-like DNA-binding domain superfamily/Winged helix DNA-binding domain"/>
    <property type="match status" value="1"/>
</dbReference>